<organism evidence="2 3">
    <name type="scientific">Puccinia graminis f. sp. tritici</name>
    <dbReference type="NCBI Taxonomy" id="56615"/>
    <lineage>
        <taxon>Eukaryota</taxon>
        <taxon>Fungi</taxon>
        <taxon>Dikarya</taxon>
        <taxon>Basidiomycota</taxon>
        <taxon>Pucciniomycotina</taxon>
        <taxon>Pucciniomycetes</taxon>
        <taxon>Pucciniales</taxon>
        <taxon>Pucciniaceae</taxon>
        <taxon>Puccinia</taxon>
    </lineage>
</organism>
<dbReference type="EMBL" id="VSWC01000001">
    <property type="protein sequence ID" value="KAA1118941.1"/>
    <property type="molecule type" value="Genomic_DNA"/>
</dbReference>
<feature type="region of interest" description="Disordered" evidence="1">
    <location>
        <begin position="80"/>
        <end position="136"/>
    </location>
</feature>
<dbReference type="Proteomes" id="UP000324748">
    <property type="component" value="Unassembled WGS sequence"/>
</dbReference>
<accession>A0A5B0R073</accession>
<keyword evidence="3" id="KW-1185">Reference proteome</keyword>
<evidence type="ECO:0000256" key="1">
    <source>
        <dbReference type="SAM" id="MobiDB-lite"/>
    </source>
</evidence>
<sequence>MKLAILHIKCGFLLILKCKVTQELHERLDLNLEPCEMDDNCHNHFRQLSSIKKEPLESHFNHQLFTPKSRLQKFDLDLNEAPPESKNQENSGSKAFPDSYPESTKEDIISTPQIPENSLNLKQKIPSSTSTPYSHSKLHYSRFKAKENQIARKKVTYMQPGPSFSGRNWELIDKSKNSNLIPYLGNSDKIYSQKRVEFLSLPPSNNRVSPQEAIDKKFPSEGFCFDKEFFFCLSPSLLRRYNNKRIMKLVESLSQEGKISVGKLVVTESQLIPSHSRFTHNQKGSIESNLDNPDEYQKEKGNHLFCSSREKLWDNREFWYAYWLRKPNFNPENFVETIESFKFIPMRKAILSYLFYVDMISTVLPKNQGKENDGSALEEAFKLLRLVSEPITKNSSGYQTNLFPKWELFKYKIASKGTLNNIAAVWVLVEVWMEEFRKELFDQQRNNENRINQNFKNLFNNIFYHSIEMLTTKLHAFQIFN</sequence>
<evidence type="ECO:0000313" key="2">
    <source>
        <dbReference type="EMBL" id="KAA1118941.1"/>
    </source>
</evidence>
<comment type="caution">
    <text evidence="2">The sequence shown here is derived from an EMBL/GenBank/DDBJ whole genome shotgun (WGS) entry which is preliminary data.</text>
</comment>
<reference evidence="2 3" key="1">
    <citation type="submission" date="2019-05" db="EMBL/GenBank/DDBJ databases">
        <title>Emergence of the Ug99 lineage of the wheat stem rust pathogen through somatic hybridization.</title>
        <authorList>
            <person name="Li F."/>
            <person name="Upadhyaya N.M."/>
            <person name="Sperschneider J."/>
            <person name="Matny O."/>
            <person name="Nguyen-Phuc H."/>
            <person name="Mago R."/>
            <person name="Raley C."/>
            <person name="Miller M.E."/>
            <person name="Silverstein K.A.T."/>
            <person name="Henningsen E."/>
            <person name="Hirsch C.D."/>
            <person name="Visser B."/>
            <person name="Pretorius Z.A."/>
            <person name="Steffenson B.J."/>
            <person name="Schwessinger B."/>
            <person name="Dodds P.N."/>
            <person name="Figueroa M."/>
        </authorList>
    </citation>
    <scope>NUCLEOTIDE SEQUENCE [LARGE SCALE GENOMIC DNA]</scope>
    <source>
        <strain evidence="2">21-0</strain>
    </source>
</reference>
<dbReference type="OrthoDB" id="10655080at2759"/>
<protein>
    <submittedName>
        <fullName evidence="2">Uncharacterized protein</fullName>
    </submittedName>
</protein>
<name>A0A5B0R073_PUCGR</name>
<dbReference type="AlphaFoldDB" id="A0A5B0R073"/>
<proteinExistence type="predicted"/>
<gene>
    <name evidence="2" type="ORF">PGT21_010840</name>
</gene>
<evidence type="ECO:0000313" key="3">
    <source>
        <dbReference type="Proteomes" id="UP000324748"/>
    </source>
</evidence>
<feature type="compositionally biased region" description="Polar residues" evidence="1">
    <location>
        <begin position="110"/>
        <end position="134"/>
    </location>
</feature>